<keyword evidence="2" id="KW-1185">Reference proteome</keyword>
<dbReference type="EMBL" id="JAUTXU010000019">
    <property type="protein sequence ID" value="KAK3721046.1"/>
    <property type="molecule type" value="Genomic_DNA"/>
</dbReference>
<sequence>MPYWSSPVDLQGILQLQRSYHIAELGHTHKALSKEYNKLARIECAISERKERQLTRKEKKRLQWSRALAKKAVHSLELQQAWLEEYLRQCSDLLTAYNGDTYSTPATPWTTHLPPASYPTSPYYSSPTTSWTAQLCSDDQETQYWDLSMPGERRASSAHAPSADSGFHEPVLFGQPFPLNETEDTTQVYDQDPTTAQHDDTGTQICFMSKRSSTSENDHVPELWTPSSPTRTDKEPTTPRKRRYSENAIRLIENRLSLPKFLHRGQSVDHIPAMSRTRSGDPAVGTDNVAEYR</sequence>
<accession>A0ACC3NQF0</accession>
<reference evidence="1" key="1">
    <citation type="submission" date="2023-07" db="EMBL/GenBank/DDBJ databases">
        <title>Black Yeasts Isolated from many extreme environments.</title>
        <authorList>
            <person name="Coleine C."/>
            <person name="Stajich J.E."/>
            <person name="Selbmann L."/>
        </authorList>
    </citation>
    <scope>NUCLEOTIDE SEQUENCE</scope>
    <source>
        <strain evidence="1">CCFEE 5714</strain>
    </source>
</reference>
<gene>
    <name evidence="1" type="ORF">LTR37_003336</name>
</gene>
<comment type="caution">
    <text evidence="1">The sequence shown here is derived from an EMBL/GenBank/DDBJ whole genome shotgun (WGS) entry which is preliminary data.</text>
</comment>
<evidence type="ECO:0000313" key="2">
    <source>
        <dbReference type="Proteomes" id="UP001281147"/>
    </source>
</evidence>
<proteinExistence type="predicted"/>
<dbReference type="Proteomes" id="UP001281147">
    <property type="component" value="Unassembled WGS sequence"/>
</dbReference>
<organism evidence="1 2">
    <name type="scientific">Vermiconidia calcicola</name>
    <dbReference type="NCBI Taxonomy" id="1690605"/>
    <lineage>
        <taxon>Eukaryota</taxon>
        <taxon>Fungi</taxon>
        <taxon>Dikarya</taxon>
        <taxon>Ascomycota</taxon>
        <taxon>Pezizomycotina</taxon>
        <taxon>Dothideomycetes</taxon>
        <taxon>Dothideomycetidae</taxon>
        <taxon>Mycosphaerellales</taxon>
        <taxon>Extremaceae</taxon>
        <taxon>Vermiconidia</taxon>
    </lineage>
</organism>
<evidence type="ECO:0000313" key="1">
    <source>
        <dbReference type="EMBL" id="KAK3721046.1"/>
    </source>
</evidence>
<name>A0ACC3NQF0_9PEZI</name>
<protein>
    <submittedName>
        <fullName evidence="1">Uncharacterized protein</fullName>
    </submittedName>
</protein>